<feature type="transmembrane region" description="Helical" evidence="2">
    <location>
        <begin position="26"/>
        <end position="48"/>
    </location>
</feature>
<dbReference type="InterPro" id="IPR003607">
    <property type="entry name" value="HD/PDEase_dom"/>
</dbReference>
<dbReference type="Gene3D" id="1.10.3210.10">
    <property type="entry name" value="Hypothetical protein af1432"/>
    <property type="match status" value="1"/>
</dbReference>
<feature type="transmembrane region" description="Helical" evidence="2">
    <location>
        <begin position="354"/>
        <end position="371"/>
    </location>
</feature>
<dbReference type="Pfam" id="PF07698">
    <property type="entry name" value="7TM-7TMR_HD"/>
    <property type="match status" value="1"/>
</dbReference>
<dbReference type="CDD" id="cd00077">
    <property type="entry name" value="HDc"/>
    <property type="match status" value="1"/>
</dbReference>
<feature type="transmembrane region" description="Helical" evidence="2">
    <location>
        <begin position="377"/>
        <end position="397"/>
    </location>
</feature>
<comment type="caution">
    <text evidence="4">The sequence shown here is derived from an EMBL/GenBank/DDBJ whole genome shotgun (WGS) entry which is preliminary data.</text>
</comment>
<proteinExistence type="predicted"/>
<name>A0ABU0CT85_9BACI</name>
<dbReference type="EMBL" id="JAUSUQ010000008">
    <property type="protein sequence ID" value="MDQ0339640.1"/>
    <property type="molecule type" value="Genomic_DNA"/>
</dbReference>
<feature type="transmembrane region" description="Helical" evidence="2">
    <location>
        <begin position="440"/>
        <end position="462"/>
    </location>
</feature>
<keyword evidence="2" id="KW-0472">Membrane</keyword>
<keyword evidence="2" id="KW-1133">Transmembrane helix</keyword>
<feature type="transmembrane region" description="Helical" evidence="2">
    <location>
        <begin position="409"/>
        <end position="428"/>
    </location>
</feature>
<sequence length="729" mass="81819">MKKRVTADKDGSRWNRFWNKWKDHGLVRTVLYVLLGITLFLLMIGNIAPDFVEVQVGSRAEQDIISPVTIVDEEATERARERAARDVQPVYVMDPSITENQVANLERAFDVIKETLSNDQLSREEKRNQLQERIPYEFSDEAYDIFLNHSVDELETLMQFTRSIVYEIMYAGVKSDTLPAALQEVNNSLILSSLDSDLRKVSQEMAKASIVPNFVLDPEETERLRQEAREQVRPIEIREGEIIVAEGDIVTHEIHRKLGKVGLLSESANLYPYLGLALFIGLILAFIGCYIYFSDLPIRKDNTQFLMFIVIFVLNVIFLKVVSIGQVLEYHGIGFLAPVAFATMSMTMLIHQRIALFSSFLFGLIAAIILNGETTRYMDFTYGLVAMFSGAAGAFFLGNATRKTSILQGGFVVSVVTACAVVTMIMLTQSPFGWLDLAQYVAYGLISGIVASVLTIGMMPFFEASFGILSPMKLIELSNPNQPLLRKILLEAPGTYHHSVMVANLAEAAAEAVGANGLLARVGAYYHDLGKTKRPHFFIENQLNMDNPHDKIAPQLSATIITAHTRDGAQMLREHKFPKAICDIAEQHHGTTLLKYFYHKAKEETDSQVNESDFRYDGPKAQFKESAIVGIADSVEAAVRSLSKPSPERIENIVRQIIKDRLEDGQFNECDLTLKELDTIARVICETLKGIFHSRIEYPDEVDKVIKKTHHKGKGDKQVSKLPKVENQS</sequence>
<dbReference type="SUPFAM" id="SSF109604">
    <property type="entry name" value="HD-domain/PDEase-like"/>
    <property type="match status" value="1"/>
</dbReference>
<dbReference type="PANTHER" id="PTHR36442:SF1">
    <property type="entry name" value="CYCLIC-DI-AMP PHOSPHODIESTERASE PGPH"/>
    <property type="match status" value="1"/>
</dbReference>
<feature type="transmembrane region" description="Helical" evidence="2">
    <location>
        <begin position="305"/>
        <end position="324"/>
    </location>
</feature>
<organism evidence="4 5">
    <name type="scientific">Caldalkalibacillus uzonensis</name>
    <dbReference type="NCBI Taxonomy" id="353224"/>
    <lineage>
        <taxon>Bacteria</taxon>
        <taxon>Bacillati</taxon>
        <taxon>Bacillota</taxon>
        <taxon>Bacilli</taxon>
        <taxon>Bacillales</taxon>
        <taxon>Bacillaceae</taxon>
        <taxon>Caldalkalibacillus</taxon>
    </lineage>
</organism>
<evidence type="ECO:0000256" key="1">
    <source>
        <dbReference type="SAM" id="MobiDB-lite"/>
    </source>
</evidence>
<dbReference type="Pfam" id="PF01966">
    <property type="entry name" value="HD"/>
    <property type="match status" value="1"/>
</dbReference>
<protein>
    <submittedName>
        <fullName evidence="4">Nucleotidyltransferase with HDIG domain</fullName>
    </submittedName>
</protein>
<dbReference type="InterPro" id="IPR052722">
    <property type="entry name" value="PgpH_phosphodiesterase"/>
</dbReference>
<dbReference type="NCBIfam" id="TIGR00277">
    <property type="entry name" value="HDIG"/>
    <property type="match status" value="1"/>
</dbReference>
<reference evidence="4 5" key="1">
    <citation type="submission" date="2023-07" db="EMBL/GenBank/DDBJ databases">
        <title>Genomic Encyclopedia of Type Strains, Phase IV (KMG-IV): sequencing the most valuable type-strain genomes for metagenomic binning, comparative biology and taxonomic classification.</title>
        <authorList>
            <person name="Goeker M."/>
        </authorList>
    </citation>
    <scope>NUCLEOTIDE SEQUENCE [LARGE SCALE GENOMIC DNA]</scope>
    <source>
        <strain evidence="4 5">DSM 17740</strain>
    </source>
</reference>
<evidence type="ECO:0000313" key="4">
    <source>
        <dbReference type="EMBL" id="MDQ0339640.1"/>
    </source>
</evidence>
<dbReference type="InterPro" id="IPR006674">
    <property type="entry name" value="HD_domain"/>
</dbReference>
<keyword evidence="5" id="KW-1185">Reference proteome</keyword>
<dbReference type="Pfam" id="PF07697">
    <property type="entry name" value="7TMR-HDED"/>
    <property type="match status" value="1"/>
</dbReference>
<feature type="transmembrane region" description="Helical" evidence="2">
    <location>
        <begin position="270"/>
        <end position="293"/>
    </location>
</feature>
<dbReference type="InterPro" id="IPR006675">
    <property type="entry name" value="HDIG_dom"/>
</dbReference>
<evidence type="ECO:0000259" key="3">
    <source>
        <dbReference type="SMART" id="SM00471"/>
    </source>
</evidence>
<dbReference type="Proteomes" id="UP001232445">
    <property type="component" value="Unassembled WGS sequence"/>
</dbReference>
<dbReference type="RefSeq" id="WP_307339919.1">
    <property type="nucleotide sequence ID" value="NZ_JAUSUQ010000008.1"/>
</dbReference>
<evidence type="ECO:0000313" key="5">
    <source>
        <dbReference type="Proteomes" id="UP001232445"/>
    </source>
</evidence>
<dbReference type="PANTHER" id="PTHR36442">
    <property type="entry name" value="CYCLIC-DI-AMP PHOSPHODIESTERASE PGPH"/>
    <property type="match status" value="1"/>
</dbReference>
<gene>
    <name evidence="4" type="ORF">J2S00_002428</name>
</gene>
<dbReference type="InterPro" id="IPR011621">
    <property type="entry name" value="Metal-dep_PHydrolase_7TM_intra"/>
</dbReference>
<dbReference type="InterPro" id="IPR011624">
    <property type="entry name" value="Metal-dep_PHydrolase_7TM_extra"/>
</dbReference>
<feature type="region of interest" description="Disordered" evidence="1">
    <location>
        <begin position="708"/>
        <end position="729"/>
    </location>
</feature>
<feature type="domain" description="HD/PDEase" evidence="3">
    <location>
        <begin position="491"/>
        <end position="647"/>
    </location>
</feature>
<evidence type="ECO:0000256" key="2">
    <source>
        <dbReference type="SAM" id="Phobius"/>
    </source>
</evidence>
<accession>A0ABU0CT85</accession>
<dbReference type="SMART" id="SM00471">
    <property type="entry name" value="HDc"/>
    <property type="match status" value="1"/>
</dbReference>
<keyword evidence="2" id="KW-0812">Transmembrane</keyword>